<dbReference type="GeneID" id="77187812"/>
<protein>
    <submittedName>
        <fullName evidence="2">Predicted nucleic acid-binding protein, contains PIN domain</fullName>
    </submittedName>
    <submittedName>
        <fullName evidence="3">Type II toxin-antitoxin system VapC family toxin</fullName>
    </submittedName>
</protein>
<evidence type="ECO:0000313" key="3">
    <source>
        <dbReference type="EMBL" id="UZA51113.1"/>
    </source>
</evidence>
<evidence type="ECO:0000313" key="2">
    <source>
        <dbReference type="EMBL" id="STY91239.1"/>
    </source>
</evidence>
<sequence length="121" mass="14056">MCLLDTNFVINLQKRKSDELQFLLDNQVKFDECFVSVITKLEVLGFHGQIADEKVDMEKLIGNFRCFELDFVIQQKTIEIREQRKIKLPDSIILATALVKNKRLVTADVKLNSAYQFFKGN</sequence>
<organism evidence="2 4">
    <name type="scientific">Moraxella bovis</name>
    <dbReference type="NCBI Taxonomy" id="476"/>
    <lineage>
        <taxon>Bacteria</taxon>
        <taxon>Pseudomonadati</taxon>
        <taxon>Pseudomonadota</taxon>
        <taxon>Gammaproteobacteria</taxon>
        <taxon>Moraxellales</taxon>
        <taxon>Moraxellaceae</taxon>
        <taxon>Moraxella</taxon>
    </lineage>
</organism>
<evidence type="ECO:0000313" key="4">
    <source>
        <dbReference type="Proteomes" id="UP000254133"/>
    </source>
</evidence>
<gene>
    <name evidence="3" type="ORF">LP129_11495</name>
    <name evidence="2" type="ORF">NCTC9426_01286</name>
</gene>
<dbReference type="EMBL" id="CP087781">
    <property type="protein sequence ID" value="UZA51113.1"/>
    <property type="molecule type" value="Genomic_DNA"/>
</dbReference>
<feature type="domain" description="PIN" evidence="1">
    <location>
        <begin position="3"/>
        <end position="112"/>
    </location>
</feature>
<proteinExistence type="predicted"/>
<reference evidence="2 4" key="1">
    <citation type="submission" date="2018-06" db="EMBL/GenBank/DDBJ databases">
        <authorList>
            <consortium name="Pathogen Informatics"/>
            <person name="Doyle S."/>
        </authorList>
    </citation>
    <scope>NUCLEOTIDE SEQUENCE [LARGE SCALE GENOMIC DNA]</scope>
    <source>
        <strain evidence="2 4">NCTC9426</strain>
    </source>
</reference>
<name>A0A1T0A3M5_MORBO</name>
<dbReference type="InterPro" id="IPR029060">
    <property type="entry name" value="PIN-like_dom_sf"/>
</dbReference>
<dbReference type="Gene3D" id="3.40.50.1010">
    <property type="entry name" value="5'-nuclease"/>
    <property type="match status" value="1"/>
</dbReference>
<accession>A0A1T0A3M5</accession>
<dbReference type="RefSeq" id="WP_162860425.1">
    <property type="nucleotide sequence ID" value="NZ_CP030241.1"/>
</dbReference>
<dbReference type="SUPFAM" id="SSF88723">
    <property type="entry name" value="PIN domain-like"/>
    <property type="match status" value="1"/>
</dbReference>
<evidence type="ECO:0000313" key="5">
    <source>
        <dbReference type="Proteomes" id="UP001163283"/>
    </source>
</evidence>
<evidence type="ECO:0000259" key="1">
    <source>
        <dbReference type="Pfam" id="PF01850"/>
    </source>
</evidence>
<reference evidence="3 5" key="2">
    <citation type="journal article" date="2022" name="BMC Microbiol.">
        <title>Whole genome sequencing of Moraxella bovis strains from North America reveals two genotypes with different genetic determinants.</title>
        <authorList>
            <person name="Wynn E.L."/>
            <person name="Hille M.M."/>
            <person name="Loy J.D."/>
            <person name="Schuller G."/>
            <person name="Kuhn K.L."/>
            <person name="Dickey A.M."/>
            <person name="Bono J.L."/>
            <person name="Clawson M.L."/>
        </authorList>
    </citation>
    <scope>NUCLEOTIDE SEQUENCE [LARGE SCALE GENOMIC DNA]</scope>
    <source>
        <strain evidence="3 5">SAM57978</strain>
    </source>
</reference>
<dbReference type="Pfam" id="PF01850">
    <property type="entry name" value="PIN"/>
    <property type="match status" value="1"/>
</dbReference>
<dbReference type="Proteomes" id="UP001163283">
    <property type="component" value="Chromosome"/>
</dbReference>
<dbReference type="InterPro" id="IPR002716">
    <property type="entry name" value="PIN_dom"/>
</dbReference>
<dbReference type="Proteomes" id="UP000254133">
    <property type="component" value="Unassembled WGS sequence"/>
</dbReference>
<dbReference type="AlphaFoldDB" id="A0A1T0A3M5"/>
<dbReference type="EMBL" id="UGPZ01000002">
    <property type="protein sequence ID" value="STY91239.1"/>
    <property type="molecule type" value="Genomic_DNA"/>
</dbReference>
<dbReference type="CDD" id="cd18738">
    <property type="entry name" value="PIN_VapC4-5_FitB-like"/>
    <property type="match status" value="1"/>
</dbReference>